<keyword evidence="3" id="KW-1185">Reference proteome</keyword>
<evidence type="ECO:0000256" key="1">
    <source>
        <dbReference type="SAM" id="MobiDB-lite"/>
    </source>
</evidence>
<organism evidence="2 3">
    <name type="scientific">Akkermansia biwaensis</name>
    <dbReference type="NCBI Taxonomy" id="2946555"/>
    <lineage>
        <taxon>Bacteria</taxon>
        <taxon>Pseudomonadati</taxon>
        <taxon>Verrucomicrobiota</taxon>
        <taxon>Verrucomicrobiia</taxon>
        <taxon>Verrucomicrobiales</taxon>
        <taxon>Akkermansiaceae</taxon>
        <taxon>Akkermansia</taxon>
    </lineage>
</organism>
<gene>
    <name evidence="2" type="ORF">Abiwalacus_21990</name>
</gene>
<evidence type="ECO:0000313" key="3">
    <source>
        <dbReference type="Proteomes" id="UP001062263"/>
    </source>
</evidence>
<evidence type="ECO:0008006" key="4">
    <source>
        <dbReference type="Google" id="ProtNLM"/>
    </source>
</evidence>
<dbReference type="Proteomes" id="UP001062263">
    <property type="component" value="Chromosome"/>
</dbReference>
<name>A0ABM7ZIS3_9BACT</name>
<sequence>MKILTTFLITTAALLLTSCGGVGWNLFYCVRELPNTCTGVDLTKPVGGTVYVPQSKAVDKFPSAVVMQVPEVTYSPSTRPVCLGDFAFTNQVYARGVEPTGRTLWVKVDKYEHGVELLPGLPKQVEYTKWSQEPNRKIRHRETLVPYRGKNNLVRVDGIHNPPGLAQLSTSRSAWGPLATMAALPLYPVDCVLGLASNTLFYSGGLLWAAVNGAQQTEPKSYEQSTSPLPGEGKEK</sequence>
<reference evidence="2" key="1">
    <citation type="submission" date="2022-06" db="EMBL/GenBank/DDBJ databases">
        <title>Akkermansia biwalacus sp. nov., an anaerobic mucin-degrading bacterium isolated from human intestine.</title>
        <authorList>
            <person name="Kobayashi Y."/>
            <person name="Inoue S."/>
            <person name="Kawahara T."/>
            <person name="Kohda N."/>
        </authorList>
    </citation>
    <scope>NUCLEOTIDE SEQUENCE</scope>
    <source>
        <strain evidence="2">WON2089</strain>
    </source>
</reference>
<feature type="compositionally biased region" description="Polar residues" evidence="1">
    <location>
        <begin position="217"/>
        <end position="228"/>
    </location>
</feature>
<accession>A0ABM7ZIS3</accession>
<dbReference type="RefSeq" id="WP_215433893.1">
    <property type="nucleotide sequence ID" value="NZ_AP025943.1"/>
</dbReference>
<proteinExistence type="predicted"/>
<evidence type="ECO:0000313" key="2">
    <source>
        <dbReference type="EMBL" id="BDL44625.1"/>
    </source>
</evidence>
<protein>
    <recommendedName>
        <fullName evidence="4">Lipoprotein</fullName>
    </recommendedName>
</protein>
<feature type="region of interest" description="Disordered" evidence="1">
    <location>
        <begin position="217"/>
        <end position="236"/>
    </location>
</feature>
<dbReference type="EMBL" id="AP025943">
    <property type="protein sequence ID" value="BDL44625.1"/>
    <property type="molecule type" value="Genomic_DNA"/>
</dbReference>
<dbReference type="PROSITE" id="PS51257">
    <property type="entry name" value="PROKAR_LIPOPROTEIN"/>
    <property type="match status" value="1"/>
</dbReference>